<evidence type="ECO:0000256" key="13">
    <source>
        <dbReference type="RuleBase" id="RU000439"/>
    </source>
</evidence>
<dbReference type="SUPFAM" id="SSF51735">
    <property type="entry name" value="NAD(P)-binding Rossmann-fold domains"/>
    <property type="match status" value="1"/>
</dbReference>
<dbReference type="Gene3D" id="3.40.50.720">
    <property type="entry name" value="NAD(P)-binding Rossmann-like Domain"/>
    <property type="match status" value="1"/>
</dbReference>
<feature type="domain" description="Glycerol-3-phosphate dehydrogenase NAD-dependent C-terminal" evidence="15">
    <location>
        <begin position="195"/>
        <end position="332"/>
    </location>
</feature>
<dbReference type="NCBIfam" id="NF000942">
    <property type="entry name" value="PRK00094.1-4"/>
    <property type="match status" value="1"/>
</dbReference>
<dbReference type="PANTHER" id="PTHR11728:SF1">
    <property type="entry name" value="GLYCEROL-3-PHOSPHATE DEHYDROGENASE [NAD(+)] 2, CHLOROPLASTIC"/>
    <property type="match status" value="1"/>
</dbReference>
<evidence type="ECO:0000256" key="4">
    <source>
        <dbReference type="ARBA" id="ARBA00023027"/>
    </source>
</evidence>
<accession>A0A7V0T5M5</accession>
<comment type="function">
    <text evidence="8">Catalyzes the reduction of the glycolytic intermediate dihydroxyacetone phosphate (DHAP) to sn-glycerol 3-phosphate (G3P), the key precursor for phospholipid synthesis.</text>
</comment>
<keyword evidence="2 8" id="KW-0444">Lipid biosynthesis</keyword>
<feature type="binding site" evidence="8">
    <location>
        <position position="294"/>
    </location>
    <ligand>
        <name>NADPH</name>
        <dbReference type="ChEBI" id="CHEBI:57783"/>
    </ligand>
</feature>
<dbReference type="NCBIfam" id="NF000940">
    <property type="entry name" value="PRK00094.1-2"/>
    <property type="match status" value="1"/>
</dbReference>
<dbReference type="GO" id="GO:0051287">
    <property type="term" value="F:NAD binding"/>
    <property type="evidence" value="ECO:0007669"/>
    <property type="project" value="InterPro"/>
</dbReference>
<protein>
    <recommendedName>
        <fullName evidence="8">Glycerol-3-phosphate dehydrogenase [NAD(P)+]</fullName>
        <ecNumber evidence="8">1.1.1.94</ecNumber>
    </recommendedName>
    <alternativeName>
        <fullName evidence="8">NAD(P)(+)-dependent glycerol-3-phosphate dehydrogenase</fullName>
    </alternativeName>
    <alternativeName>
        <fullName evidence="8">NAD(P)H-dependent dihydroxyacetone-phosphate reductase</fullName>
    </alternativeName>
</protein>
<gene>
    <name evidence="8" type="primary">gpsA</name>
    <name evidence="16" type="ORF">ENN51_03620</name>
</gene>
<evidence type="ECO:0000256" key="5">
    <source>
        <dbReference type="ARBA" id="ARBA00023098"/>
    </source>
</evidence>
<evidence type="ECO:0000256" key="3">
    <source>
        <dbReference type="ARBA" id="ARBA00023002"/>
    </source>
</evidence>
<evidence type="ECO:0000256" key="2">
    <source>
        <dbReference type="ARBA" id="ARBA00022516"/>
    </source>
</evidence>
<evidence type="ECO:0000256" key="10">
    <source>
        <dbReference type="PIRSR" id="PIRSR000114-2"/>
    </source>
</evidence>
<dbReference type="AlphaFoldDB" id="A0A7V0T5M5"/>
<dbReference type="EC" id="1.1.1.94" evidence="8"/>
<feature type="domain" description="Glycerol-3-phosphate dehydrogenase NAD-dependent N-terminal" evidence="14">
    <location>
        <begin position="18"/>
        <end position="175"/>
    </location>
</feature>
<dbReference type="InterPro" id="IPR011128">
    <property type="entry name" value="G3P_DH_NAD-dep_N"/>
</dbReference>
<dbReference type="GO" id="GO:0046167">
    <property type="term" value="P:glycerol-3-phosphate biosynthetic process"/>
    <property type="evidence" value="ECO:0007669"/>
    <property type="project" value="UniProtKB-UniRule"/>
</dbReference>
<dbReference type="Proteomes" id="UP000885672">
    <property type="component" value="Unassembled WGS sequence"/>
</dbReference>
<evidence type="ECO:0000256" key="8">
    <source>
        <dbReference type="HAMAP-Rule" id="MF_00394"/>
    </source>
</evidence>
<comment type="caution">
    <text evidence="8">Lacks conserved residue(s) required for the propagation of feature annotation.</text>
</comment>
<keyword evidence="8" id="KW-0547">Nucleotide-binding</keyword>
<evidence type="ECO:0000313" key="16">
    <source>
        <dbReference type="EMBL" id="HDQ99358.1"/>
    </source>
</evidence>
<dbReference type="InterPro" id="IPR036291">
    <property type="entry name" value="NAD(P)-bd_dom_sf"/>
</dbReference>
<evidence type="ECO:0000256" key="12">
    <source>
        <dbReference type="RuleBase" id="RU000437"/>
    </source>
</evidence>
<feature type="active site" description="Proton acceptor" evidence="8 9">
    <location>
        <position position="206"/>
    </location>
</feature>
<keyword evidence="4 8" id="KW-0520">NAD</keyword>
<organism evidence="16">
    <name type="scientific">candidate division WOR-3 bacterium</name>
    <dbReference type="NCBI Taxonomy" id="2052148"/>
    <lineage>
        <taxon>Bacteria</taxon>
        <taxon>Bacteria division WOR-3</taxon>
    </lineage>
</organism>
<dbReference type="PANTHER" id="PTHR11728">
    <property type="entry name" value="GLYCEROL-3-PHOSPHATE DEHYDROGENASE"/>
    <property type="match status" value="1"/>
</dbReference>
<evidence type="ECO:0000256" key="1">
    <source>
        <dbReference type="ARBA" id="ARBA00011009"/>
    </source>
</evidence>
<evidence type="ECO:0000256" key="7">
    <source>
        <dbReference type="ARBA" id="ARBA00023264"/>
    </source>
</evidence>
<name>A0A7V0T5M5_UNCW3</name>
<feature type="binding site" evidence="8">
    <location>
        <position position="271"/>
    </location>
    <ligand>
        <name>sn-glycerol 3-phosphate</name>
        <dbReference type="ChEBI" id="CHEBI:57597"/>
    </ligand>
</feature>
<dbReference type="UniPathway" id="UPA00940"/>
<feature type="binding site" evidence="8">
    <location>
        <position position="296"/>
    </location>
    <ligand>
        <name>NADPH</name>
        <dbReference type="ChEBI" id="CHEBI:57783"/>
    </ligand>
</feature>
<proteinExistence type="inferred from homology"/>
<evidence type="ECO:0000256" key="11">
    <source>
        <dbReference type="PIRSR" id="PIRSR000114-3"/>
    </source>
</evidence>
<dbReference type="Gene3D" id="1.10.1040.10">
    <property type="entry name" value="N-(1-d-carboxylethyl)-l-norvaline Dehydrogenase, domain 2"/>
    <property type="match status" value="1"/>
</dbReference>
<dbReference type="PRINTS" id="PR00077">
    <property type="entry name" value="GPDHDRGNASE"/>
</dbReference>
<dbReference type="FunFam" id="1.10.1040.10:FF:000001">
    <property type="entry name" value="Glycerol-3-phosphate dehydrogenase [NAD(P)+]"/>
    <property type="match status" value="1"/>
</dbReference>
<comment type="pathway">
    <text evidence="8">Membrane lipid metabolism; glycerophospholipid metabolism.</text>
</comment>
<feature type="binding site" evidence="11">
    <location>
        <position position="270"/>
    </location>
    <ligand>
        <name>NAD(+)</name>
        <dbReference type="ChEBI" id="CHEBI:57540"/>
    </ligand>
</feature>
<dbReference type="SUPFAM" id="SSF48179">
    <property type="entry name" value="6-phosphogluconate dehydrogenase C-terminal domain-like"/>
    <property type="match status" value="1"/>
</dbReference>
<dbReference type="EMBL" id="DSBX01000139">
    <property type="protein sequence ID" value="HDQ99358.1"/>
    <property type="molecule type" value="Genomic_DNA"/>
</dbReference>
<dbReference type="GO" id="GO:0046168">
    <property type="term" value="P:glycerol-3-phosphate catabolic process"/>
    <property type="evidence" value="ECO:0007669"/>
    <property type="project" value="InterPro"/>
</dbReference>
<feature type="binding site" evidence="8">
    <location>
        <position position="270"/>
    </location>
    <ligand>
        <name>sn-glycerol 3-phosphate</name>
        <dbReference type="ChEBI" id="CHEBI:57597"/>
    </ligand>
</feature>
<keyword evidence="3 8" id="KW-0560">Oxidoreductase</keyword>
<evidence type="ECO:0000259" key="15">
    <source>
        <dbReference type="Pfam" id="PF07479"/>
    </source>
</evidence>
<feature type="binding site" evidence="8">
    <location>
        <position position="151"/>
    </location>
    <ligand>
        <name>sn-glycerol 3-phosphate</name>
        <dbReference type="ChEBI" id="CHEBI:57597"/>
    </ligand>
</feature>
<keyword evidence="7 8" id="KW-1208">Phospholipid metabolism</keyword>
<feature type="binding site" evidence="8">
    <location>
        <position position="206"/>
    </location>
    <ligand>
        <name>sn-glycerol 3-phosphate</name>
        <dbReference type="ChEBI" id="CHEBI:57597"/>
    </ligand>
</feature>
<keyword evidence="8" id="KW-0521">NADP</keyword>
<feature type="binding site" evidence="10">
    <location>
        <begin position="270"/>
        <end position="271"/>
    </location>
    <ligand>
        <name>substrate</name>
    </ligand>
</feature>
<dbReference type="GO" id="GO:0006650">
    <property type="term" value="P:glycerophospholipid metabolic process"/>
    <property type="evidence" value="ECO:0007669"/>
    <property type="project" value="UniProtKB-UniRule"/>
</dbReference>
<comment type="caution">
    <text evidence="16">The sequence shown here is derived from an EMBL/GenBank/DDBJ whole genome shotgun (WGS) entry which is preliminary data.</text>
</comment>
<dbReference type="InterPro" id="IPR013328">
    <property type="entry name" value="6PGD_dom2"/>
</dbReference>
<dbReference type="PIRSF" id="PIRSF000114">
    <property type="entry name" value="Glycerol-3-P_dh"/>
    <property type="match status" value="1"/>
</dbReference>
<sequence length="347" mass="35945">MAEAPPPRPGRQAVNTGIGFIGAGRWALALALNFSREGLPCRLWEPDPEMLARLRATGRHPDLPDTCAVAESETLRLCAEPADALTGTSLVVFAVPSAALARVADTVRPLLATAPAALVTVTKGIEPATLRRLSVVVSNAASGRPAVVLAGPGIPWDFALGDPTTLVAASENEAAADEVRDRLSVGNLRVYSSGDVVGVEIAAALKNVIAIAAGIAEGLGLGINARAALLTRGLAEMTRLGISLNANPLTFAGLAGMGDLIVTGFSSNSRNHTLGRLVGSGLAPEEAFRRLNGVAEGAVTVRSALAMASRSGVEMPIAAEVDRILHHAGDARRSLRRLLSRRPRREG</sequence>
<comment type="similarity">
    <text evidence="1 8 12">Belongs to the NAD-dependent glycerol-3-phosphate dehydrogenase family.</text>
</comment>
<keyword evidence="6 8" id="KW-0594">Phospholipid biosynthesis</keyword>
<dbReference type="GO" id="GO:0047952">
    <property type="term" value="F:glycerol-3-phosphate dehydrogenase [NAD(P)+] activity"/>
    <property type="evidence" value="ECO:0007669"/>
    <property type="project" value="UniProtKB-UniRule"/>
</dbReference>
<comment type="subcellular location">
    <subcellularLocation>
        <location evidence="8">Cytoplasm</location>
    </subcellularLocation>
</comment>
<evidence type="ECO:0000256" key="6">
    <source>
        <dbReference type="ARBA" id="ARBA00023209"/>
    </source>
</evidence>
<keyword evidence="8" id="KW-0963">Cytoplasm</keyword>
<comment type="catalytic activity">
    <reaction evidence="8">
        <text>sn-glycerol 3-phosphate + NAD(+) = dihydroxyacetone phosphate + NADH + H(+)</text>
        <dbReference type="Rhea" id="RHEA:11092"/>
        <dbReference type="ChEBI" id="CHEBI:15378"/>
        <dbReference type="ChEBI" id="CHEBI:57540"/>
        <dbReference type="ChEBI" id="CHEBI:57597"/>
        <dbReference type="ChEBI" id="CHEBI:57642"/>
        <dbReference type="ChEBI" id="CHEBI:57945"/>
        <dbReference type="EC" id="1.1.1.94"/>
    </reaction>
</comment>
<dbReference type="GO" id="GO:0005975">
    <property type="term" value="P:carbohydrate metabolic process"/>
    <property type="evidence" value="ECO:0007669"/>
    <property type="project" value="InterPro"/>
</dbReference>
<evidence type="ECO:0000259" key="14">
    <source>
        <dbReference type="Pfam" id="PF01210"/>
    </source>
</evidence>
<dbReference type="Pfam" id="PF01210">
    <property type="entry name" value="NAD_Gly3P_dh_N"/>
    <property type="match status" value="1"/>
</dbReference>
<dbReference type="PROSITE" id="PS00957">
    <property type="entry name" value="NAD_G3PDH"/>
    <property type="match status" value="1"/>
</dbReference>
<feature type="binding site" evidence="10">
    <location>
        <position position="123"/>
    </location>
    <ligand>
        <name>substrate</name>
    </ligand>
</feature>
<reference evidence="16" key="1">
    <citation type="journal article" date="2020" name="mSystems">
        <title>Genome- and Community-Level Interaction Insights into Carbon Utilization and Element Cycling Functions of Hydrothermarchaeota in Hydrothermal Sediment.</title>
        <authorList>
            <person name="Zhou Z."/>
            <person name="Liu Y."/>
            <person name="Xu W."/>
            <person name="Pan J."/>
            <person name="Luo Z.H."/>
            <person name="Li M."/>
        </authorList>
    </citation>
    <scope>NUCLEOTIDE SEQUENCE [LARGE SCALE GENOMIC DNA]</scope>
    <source>
        <strain evidence="16">SpSt-1182</strain>
    </source>
</reference>
<feature type="binding site" evidence="8">
    <location>
        <position position="26"/>
    </location>
    <ligand>
        <name>NADPH</name>
        <dbReference type="ChEBI" id="CHEBI:57783"/>
    </ligand>
</feature>
<dbReference type="Pfam" id="PF07479">
    <property type="entry name" value="NAD_Gly3P_dh_C"/>
    <property type="match status" value="1"/>
</dbReference>
<feature type="binding site" evidence="8">
    <location>
        <position position="123"/>
    </location>
    <ligand>
        <name>sn-glycerol 3-phosphate</name>
        <dbReference type="ChEBI" id="CHEBI:57597"/>
    </ligand>
</feature>
<dbReference type="InterPro" id="IPR006168">
    <property type="entry name" value="G3P_DH_NAD-dep"/>
</dbReference>
<comment type="catalytic activity">
    <reaction evidence="8 13">
        <text>sn-glycerol 3-phosphate + NADP(+) = dihydroxyacetone phosphate + NADPH + H(+)</text>
        <dbReference type="Rhea" id="RHEA:11096"/>
        <dbReference type="ChEBI" id="CHEBI:15378"/>
        <dbReference type="ChEBI" id="CHEBI:57597"/>
        <dbReference type="ChEBI" id="CHEBI:57642"/>
        <dbReference type="ChEBI" id="CHEBI:57783"/>
        <dbReference type="ChEBI" id="CHEBI:58349"/>
        <dbReference type="EC" id="1.1.1.94"/>
    </reaction>
</comment>
<feature type="binding site" evidence="8">
    <location>
        <position position="259"/>
    </location>
    <ligand>
        <name>sn-glycerol 3-phosphate</name>
        <dbReference type="ChEBI" id="CHEBI:57597"/>
    </ligand>
</feature>
<dbReference type="InterPro" id="IPR006109">
    <property type="entry name" value="G3P_DH_NAD-dep_C"/>
</dbReference>
<dbReference type="HAMAP" id="MF_00394">
    <property type="entry name" value="NAD_Glyc3P_dehydrog"/>
    <property type="match status" value="1"/>
</dbReference>
<dbReference type="InterPro" id="IPR008927">
    <property type="entry name" value="6-PGluconate_DH-like_C_sf"/>
</dbReference>
<feature type="binding site" evidence="8">
    <location>
        <position position="269"/>
    </location>
    <ligand>
        <name>sn-glycerol 3-phosphate</name>
        <dbReference type="ChEBI" id="CHEBI:57597"/>
    </ligand>
</feature>
<dbReference type="GO" id="GO:0008654">
    <property type="term" value="P:phospholipid biosynthetic process"/>
    <property type="evidence" value="ECO:0007669"/>
    <property type="project" value="UniProtKB-KW"/>
</dbReference>
<keyword evidence="5 8" id="KW-0443">Lipid metabolism</keyword>
<feature type="binding site" evidence="8">
    <location>
        <position position="270"/>
    </location>
    <ligand>
        <name>NADPH</name>
        <dbReference type="ChEBI" id="CHEBI:57783"/>
    </ligand>
</feature>
<feature type="binding site" evidence="8">
    <location>
        <position position="123"/>
    </location>
    <ligand>
        <name>NADPH</name>
        <dbReference type="ChEBI" id="CHEBI:57783"/>
    </ligand>
</feature>
<evidence type="ECO:0000256" key="9">
    <source>
        <dbReference type="PIRSR" id="PIRSR000114-1"/>
    </source>
</evidence>
<dbReference type="GO" id="GO:0005829">
    <property type="term" value="C:cytosol"/>
    <property type="evidence" value="ECO:0007669"/>
    <property type="project" value="TreeGrafter"/>
</dbReference>